<feature type="binding site" evidence="1">
    <location>
        <position position="75"/>
    </location>
    <ligand>
        <name>Mg(2+)</name>
        <dbReference type="ChEBI" id="CHEBI:18420"/>
        <label>1</label>
        <note>catalytic</note>
    </ligand>
</feature>
<dbReference type="SUPFAM" id="SSF56655">
    <property type="entry name" value="Carbohydrate phosphatase"/>
    <property type="match status" value="1"/>
</dbReference>
<organism evidence="2 3">
    <name type="scientific">Chryseosolibacter histidini</name>
    <dbReference type="NCBI Taxonomy" id="2782349"/>
    <lineage>
        <taxon>Bacteria</taxon>
        <taxon>Pseudomonadati</taxon>
        <taxon>Bacteroidota</taxon>
        <taxon>Cytophagia</taxon>
        <taxon>Cytophagales</taxon>
        <taxon>Chryseotaleaceae</taxon>
        <taxon>Chryseosolibacter</taxon>
    </lineage>
</organism>
<keyword evidence="3" id="KW-1185">Reference proteome</keyword>
<dbReference type="Gene3D" id="3.30.540.10">
    <property type="entry name" value="Fructose-1,6-Bisphosphatase, subunit A, domain 1"/>
    <property type="match status" value="1"/>
</dbReference>
<sequence>MNYERVIHMLKEAGNAVREKVYASLQSSSVEQLSRVHAEKSEDTIYTIDREVEEVLVPVLAKYADELGGIVLLAEGIGEDEGGIVLPEKYDRHNAKLRLIIDPIDGTRGIMYNKRAAFYLAGAAPNKGDQTSLLDIEAAVMVELPTTKQFKSDTLWAIRNKGCFGETNNLLTGETAPVAIKPSGAKTIIGGFAQLARFFPPGRDILSRIEDELIQTLVPSNPGGKALVFEDQYISSGGQLYEMLMGHDRFVADVRGLLYAHLKSQGKEAGHVCHPYDVCAHLIGTEAGMIITNGHGDALQAPMDLNSEINWIGYANREIEREVKPILMTLLKKYDLIR</sequence>
<dbReference type="InterPro" id="IPR000760">
    <property type="entry name" value="Inositol_monophosphatase-like"/>
</dbReference>
<reference evidence="2 3" key="1">
    <citation type="submission" date="2021-05" db="EMBL/GenBank/DDBJ databases">
        <title>A Polyphasic approach of four new species of the genus Ohtaekwangia: Ohtaekwangia histidinii sp. nov., Ohtaekwangia cretensis sp. nov., Ohtaekwangia indiensis sp. nov., Ohtaekwangia reichenbachii sp. nov. from diverse environment.</title>
        <authorList>
            <person name="Octaviana S."/>
        </authorList>
    </citation>
    <scope>NUCLEOTIDE SEQUENCE [LARGE SCALE GENOMIC DNA]</scope>
    <source>
        <strain evidence="2 3">PWU4</strain>
    </source>
</reference>
<dbReference type="EMBL" id="JAHESF010000004">
    <property type="protein sequence ID" value="MBT1696282.1"/>
    <property type="molecule type" value="Genomic_DNA"/>
</dbReference>
<comment type="caution">
    <text evidence="2">The sequence shown here is derived from an EMBL/GenBank/DDBJ whole genome shotgun (WGS) entry which is preliminary data.</text>
</comment>
<evidence type="ECO:0000313" key="2">
    <source>
        <dbReference type="EMBL" id="MBT1696282.1"/>
    </source>
</evidence>
<comment type="cofactor">
    <cofactor evidence="1">
        <name>Mg(2+)</name>
        <dbReference type="ChEBI" id="CHEBI:18420"/>
    </cofactor>
</comment>
<keyword evidence="1" id="KW-0479">Metal-binding</keyword>
<keyword evidence="1" id="KW-0460">Magnesium</keyword>
<name>A0AAP2DJS7_9BACT</name>
<proteinExistence type="predicted"/>
<dbReference type="AlphaFoldDB" id="A0AAP2DJS7"/>
<evidence type="ECO:0008006" key="4">
    <source>
        <dbReference type="Google" id="ProtNLM"/>
    </source>
</evidence>
<protein>
    <recommendedName>
        <fullName evidence="4">Inositol monophosphatase</fullName>
    </recommendedName>
</protein>
<dbReference type="Proteomes" id="UP001319200">
    <property type="component" value="Unassembled WGS sequence"/>
</dbReference>
<evidence type="ECO:0000313" key="3">
    <source>
        <dbReference type="Proteomes" id="UP001319200"/>
    </source>
</evidence>
<feature type="binding site" evidence="1">
    <location>
        <position position="277"/>
    </location>
    <ligand>
        <name>Mg(2+)</name>
        <dbReference type="ChEBI" id="CHEBI:18420"/>
        <label>1</label>
        <note>catalytic</note>
    </ligand>
</feature>
<gene>
    <name evidence="2" type="ORF">KK083_05310</name>
</gene>
<dbReference type="Pfam" id="PF00459">
    <property type="entry name" value="Inositol_P"/>
    <property type="match status" value="1"/>
</dbReference>
<evidence type="ECO:0000256" key="1">
    <source>
        <dbReference type="PIRSR" id="PIRSR600760-2"/>
    </source>
</evidence>
<feature type="binding site" evidence="1">
    <location>
        <position position="105"/>
    </location>
    <ligand>
        <name>Mg(2+)</name>
        <dbReference type="ChEBI" id="CHEBI:18420"/>
        <label>1</label>
        <note>catalytic</note>
    </ligand>
</feature>
<dbReference type="RefSeq" id="WP_254161457.1">
    <property type="nucleotide sequence ID" value="NZ_JAHESF010000004.1"/>
</dbReference>
<dbReference type="GO" id="GO:0046872">
    <property type="term" value="F:metal ion binding"/>
    <property type="evidence" value="ECO:0007669"/>
    <property type="project" value="UniProtKB-KW"/>
</dbReference>
<accession>A0AAP2DJS7</accession>
<feature type="binding site" evidence="1">
    <location>
        <position position="104"/>
    </location>
    <ligand>
        <name>Mg(2+)</name>
        <dbReference type="ChEBI" id="CHEBI:18420"/>
        <label>1</label>
        <note>catalytic</note>
    </ligand>
</feature>
<feature type="binding site" evidence="1">
    <location>
        <position position="102"/>
    </location>
    <ligand>
        <name>Mg(2+)</name>
        <dbReference type="ChEBI" id="CHEBI:18420"/>
        <label>1</label>
        <note>catalytic</note>
    </ligand>
</feature>